<feature type="compositionally biased region" description="Low complexity" evidence="1">
    <location>
        <begin position="154"/>
        <end position="170"/>
    </location>
</feature>
<gene>
    <name evidence="2" type="primary">EAF5_1</name>
    <name evidence="2" type="ORF">GRS66_001311</name>
</gene>
<organism evidence="2 3">
    <name type="scientific">Saccharomyces pastorianus</name>
    <name type="common">Lager yeast</name>
    <name type="synonym">Saccharomyces cerevisiae x Saccharomyces eubayanus</name>
    <dbReference type="NCBI Taxonomy" id="27292"/>
    <lineage>
        <taxon>Eukaryota</taxon>
        <taxon>Fungi</taxon>
        <taxon>Dikarya</taxon>
        <taxon>Ascomycota</taxon>
        <taxon>Saccharomycotina</taxon>
        <taxon>Saccharomycetes</taxon>
        <taxon>Saccharomycetales</taxon>
        <taxon>Saccharomycetaceae</taxon>
        <taxon>Saccharomyces</taxon>
    </lineage>
</organism>
<dbReference type="AlphaFoldDB" id="A0A6C1DPY1"/>
<dbReference type="SMR" id="A0A6C1DPY1"/>
<keyword evidence="3" id="KW-1185">Reference proteome</keyword>
<proteinExistence type="predicted"/>
<sequence>MDKEVSELVVLQLIHTLISNKNEELVRNGGGINMIGNNLRISLVKLTNEIQNNLLINELTNLRRQSNVANGNRKLGINDILTIVKNLFPEYRTTLNDGQLSLHGLEMHDIEKLLDEKYDRFKKTQVEQIRMMEDEILKNGIKTGASQLQPHANAGKSGSAGTSATITTTTPHMAHSMDPKREKLLKLYRDTVLNKLESKTGNFQKLFKSPDGSIIKNEINYEDIKNETPGSVHELQLILQKSITDGVMRKVIGTDDWKLARQVQFELDDTVQFMRRALE</sequence>
<accession>A0A6C1DPY1</accession>
<dbReference type="EMBL" id="CP048986">
    <property type="protein sequence ID" value="QID79076.1"/>
    <property type="molecule type" value="Genomic_DNA"/>
</dbReference>
<dbReference type="Proteomes" id="UP000501346">
    <property type="component" value="Chromosome ScV"/>
</dbReference>
<dbReference type="InterPro" id="IPR026226">
    <property type="entry name" value="EAF5"/>
</dbReference>
<evidence type="ECO:0000313" key="2">
    <source>
        <dbReference type="EMBL" id="QID79076.1"/>
    </source>
</evidence>
<evidence type="ECO:0000256" key="1">
    <source>
        <dbReference type="SAM" id="MobiDB-lite"/>
    </source>
</evidence>
<evidence type="ECO:0000313" key="3">
    <source>
        <dbReference type="Proteomes" id="UP000501346"/>
    </source>
</evidence>
<name>A0A6C1DPY1_SACPS</name>
<feature type="region of interest" description="Disordered" evidence="1">
    <location>
        <begin position="147"/>
        <end position="179"/>
    </location>
</feature>
<dbReference type="OrthoDB" id="4029425at2759"/>
<dbReference type="PRINTS" id="PR02067">
    <property type="entry name" value="PROTEINEAF5"/>
</dbReference>
<reference evidence="2 3" key="1">
    <citation type="journal article" date="2019" name="BMC Genomics">
        <title>Chromosome level assembly and comparative genome analysis confirm lager-brewing yeasts originated from a single hybridization.</title>
        <authorList>
            <person name="Salazar A.N."/>
            <person name="Gorter de Vries A.R."/>
            <person name="van den Broek M."/>
            <person name="Brouwers N."/>
            <person name="de la Torre Cortes P."/>
            <person name="Kuijpers N.G.A."/>
            <person name="Daran J.G."/>
            <person name="Abeel T."/>
        </authorList>
    </citation>
    <scope>NUCLEOTIDE SEQUENCE [LARGE SCALE GENOMIC DNA]</scope>
    <source>
        <strain evidence="2 3">CBS 1483</strain>
    </source>
</reference>
<protein>
    <submittedName>
        <fullName evidence="2">Esa1p-associated factor</fullName>
    </submittedName>
</protein>